<accession>A0A840BJ30</accession>
<dbReference type="InterPro" id="IPR043128">
    <property type="entry name" value="Rev_trsase/Diguanyl_cyclase"/>
</dbReference>
<keyword evidence="1 2" id="KW-0597">Phosphoprotein</keyword>
<name>A0A840BJ30_9RHOO</name>
<dbReference type="EMBL" id="JACIET010000001">
    <property type="protein sequence ID" value="MBB4012354.1"/>
    <property type="molecule type" value="Genomic_DNA"/>
</dbReference>
<feature type="domain" description="GGDEF" evidence="4">
    <location>
        <begin position="154"/>
        <end position="288"/>
    </location>
</feature>
<dbReference type="AlphaFoldDB" id="A0A840BJ30"/>
<dbReference type="InterPro" id="IPR001789">
    <property type="entry name" value="Sig_transdc_resp-reg_receiver"/>
</dbReference>
<dbReference type="Pfam" id="PF00072">
    <property type="entry name" value="Response_reg"/>
    <property type="match status" value="1"/>
</dbReference>
<dbReference type="CDD" id="cd01949">
    <property type="entry name" value="GGDEF"/>
    <property type="match status" value="1"/>
</dbReference>
<evidence type="ECO:0000259" key="3">
    <source>
        <dbReference type="PROSITE" id="PS50110"/>
    </source>
</evidence>
<dbReference type="SUPFAM" id="SSF52172">
    <property type="entry name" value="CheY-like"/>
    <property type="match status" value="1"/>
</dbReference>
<dbReference type="GO" id="GO:0000160">
    <property type="term" value="P:phosphorelay signal transduction system"/>
    <property type="evidence" value="ECO:0007669"/>
    <property type="project" value="InterPro"/>
</dbReference>
<reference evidence="5 6" key="1">
    <citation type="submission" date="2020-08" db="EMBL/GenBank/DDBJ databases">
        <title>Genomic Encyclopedia of Type Strains, Phase IV (KMG-IV): sequencing the most valuable type-strain genomes for metagenomic binning, comparative biology and taxonomic classification.</title>
        <authorList>
            <person name="Goeker M."/>
        </authorList>
    </citation>
    <scope>NUCLEOTIDE SEQUENCE [LARGE SCALE GENOMIC DNA]</scope>
    <source>
        <strain evidence="5 6">DSM 106739</strain>
    </source>
</reference>
<dbReference type="Proteomes" id="UP000561045">
    <property type="component" value="Unassembled WGS sequence"/>
</dbReference>
<dbReference type="SMART" id="SM00448">
    <property type="entry name" value="REC"/>
    <property type="match status" value="1"/>
</dbReference>
<feature type="domain" description="Response regulatory" evidence="3">
    <location>
        <begin position="14"/>
        <end position="132"/>
    </location>
</feature>
<dbReference type="PANTHER" id="PTHR44591">
    <property type="entry name" value="STRESS RESPONSE REGULATOR PROTEIN 1"/>
    <property type="match status" value="1"/>
</dbReference>
<evidence type="ECO:0000256" key="1">
    <source>
        <dbReference type="ARBA" id="ARBA00022553"/>
    </source>
</evidence>
<evidence type="ECO:0000313" key="5">
    <source>
        <dbReference type="EMBL" id="MBB4012354.1"/>
    </source>
</evidence>
<dbReference type="InterPro" id="IPR029787">
    <property type="entry name" value="Nucleotide_cyclase"/>
</dbReference>
<dbReference type="InterPro" id="IPR011006">
    <property type="entry name" value="CheY-like_superfamily"/>
</dbReference>
<dbReference type="PROSITE" id="PS50110">
    <property type="entry name" value="RESPONSE_REGULATORY"/>
    <property type="match status" value="1"/>
</dbReference>
<evidence type="ECO:0000313" key="6">
    <source>
        <dbReference type="Proteomes" id="UP000561045"/>
    </source>
</evidence>
<dbReference type="Gene3D" id="3.30.70.270">
    <property type="match status" value="1"/>
</dbReference>
<dbReference type="RefSeq" id="WP_183634167.1">
    <property type="nucleotide sequence ID" value="NZ_BAABLE010000011.1"/>
</dbReference>
<dbReference type="NCBIfam" id="TIGR00254">
    <property type="entry name" value="GGDEF"/>
    <property type="match status" value="1"/>
</dbReference>
<comment type="caution">
    <text evidence="5">The sequence shown here is derived from an EMBL/GenBank/DDBJ whole genome shotgun (WGS) entry which is preliminary data.</text>
</comment>
<dbReference type="SUPFAM" id="SSF55073">
    <property type="entry name" value="Nucleotide cyclase"/>
    <property type="match status" value="1"/>
</dbReference>
<feature type="modified residue" description="4-aspartylphosphate" evidence="2">
    <location>
        <position position="63"/>
    </location>
</feature>
<evidence type="ECO:0000256" key="2">
    <source>
        <dbReference type="PROSITE-ProRule" id="PRU00169"/>
    </source>
</evidence>
<dbReference type="Gene3D" id="3.40.50.2300">
    <property type="match status" value="1"/>
</dbReference>
<gene>
    <name evidence="5" type="ORF">GGR36_001662</name>
</gene>
<dbReference type="InterPro" id="IPR050595">
    <property type="entry name" value="Bact_response_regulator"/>
</dbReference>
<protein>
    <submittedName>
        <fullName evidence="5">Diguanylate cyclase (GGDEF)-like protein</fullName>
    </submittedName>
</protein>
<sequence length="373" mass="41469">MSQAPEQHATQLPRVLIVDDSRMVRASLIKQIRANFEVREEADGEAGWQTLLLDPTIEVVISDIGMPRLDGYGLLERIRTSRLARIQELPVIIISGEDEEEARVRAKEAGATDFISKGTPTVELLARLEALVKLAQTRRDLEKSREQLVRNYHGDVSVMAIEIDHYNDLSSRYGHHVAQLIHRKMSKLLSAKVRKEDTVAHLAEGQFAIISPSADLDACGAFALRLRRAIETIVMTYKEERIRISLTIGLATAGGDAHMTLEALIALAVQRVQDGKLMGGNTVVSDSGEVTPENVGRFSRLAVSVDHALTQLRTGQTDEVRRRVRELVGTMMPLLEFIDAEFRTGMPLALLAERANLINIERTEIGTPIRPHI</sequence>
<dbReference type="Pfam" id="PF00990">
    <property type="entry name" value="GGDEF"/>
    <property type="match status" value="1"/>
</dbReference>
<dbReference type="PANTHER" id="PTHR44591:SF24">
    <property type="entry name" value="PROTEIN-GLUTAMATE METHYLESTERASE_PROTEIN-GLUTAMINE GLUTAMINASE 1"/>
    <property type="match status" value="1"/>
</dbReference>
<dbReference type="CDD" id="cd00156">
    <property type="entry name" value="REC"/>
    <property type="match status" value="1"/>
</dbReference>
<proteinExistence type="predicted"/>
<dbReference type="PROSITE" id="PS50887">
    <property type="entry name" value="GGDEF"/>
    <property type="match status" value="1"/>
</dbReference>
<dbReference type="InterPro" id="IPR000160">
    <property type="entry name" value="GGDEF_dom"/>
</dbReference>
<dbReference type="SMART" id="SM00267">
    <property type="entry name" value="GGDEF"/>
    <property type="match status" value="1"/>
</dbReference>
<evidence type="ECO:0000259" key="4">
    <source>
        <dbReference type="PROSITE" id="PS50887"/>
    </source>
</evidence>
<organism evidence="5 6">
    <name type="scientific">Niveibacterium umoris</name>
    <dbReference type="NCBI Taxonomy" id="1193620"/>
    <lineage>
        <taxon>Bacteria</taxon>
        <taxon>Pseudomonadati</taxon>
        <taxon>Pseudomonadota</taxon>
        <taxon>Betaproteobacteria</taxon>
        <taxon>Rhodocyclales</taxon>
        <taxon>Rhodocyclaceae</taxon>
        <taxon>Niveibacterium</taxon>
    </lineage>
</organism>
<keyword evidence="6" id="KW-1185">Reference proteome</keyword>